<evidence type="ECO:0000256" key="1">
    <source>
        <dbReference type="ARBA" id="ARBA00002591"/>
    </source>
</evidence>
<comment type="similarity">
    <text evidence="4">Belongs to the FlgH family.</text>
</comment>
<evidence type="ECO:0000256" key="9">
    <source>
        <dbReference type="SAM" id="MobiDB-lite"/>
    </source>
</evidence>
<evidence type="ECO:0000256" key="4">
    <source>
        <dbReference type="ARBA" id="ARBA00006929"/>
    </source>
</evidence>
<protein>
    <submittedName>
        <fullName evidence="11">Flagellar L-ring protein</fullName>
    </submittedName>
</protein>
<keyword evidence="8" id="KW-0998">Cell outer membrane</keyword>
<accession>A0ABP9VXM0</accession>
<proteinExistence type="inferred from homology"/>
<reference evidence="11 12" key="1">
    <citation type="submission" date="2024-02" db="EMBL/GenBank/DDBJ databases">
        <title>Rhodopirellula caenicola NBRC 110016.</title>
        <authorList>
            <person name="Ichikawa N."/>
            <person name="Katano-Makiyama Y."/>
            <person name="Hidaka K."/>
        </authorList>
    </citation>
    <scope>NUCLEOTIDE SEQUENCE [LARGE SCALE GENOMIC DNA]</scope>
    <source>
        <strain evidence="11 12">NBRC 110016</strain>
    </source>
</reference>
<evidence type="ECO:0000256" key="8">
    <source>
        <dbReference type="ARBA" id="ARBA00023237"/>
    </source>
</evidence>
<keyword evidence="7" id="KW-0975">Bacterial flagellum</keyword>
<dbReference type="PANTHER" id="PTHR34933">
    <property type="entry name" value="FLAGELLAR L-RING PROTEIN"/>
    <property type="match status" value="1"/>
</dbReference>
<dbReference type="PANTHER" id="PTHR34933:SF1">
    <property type="entry name" value="FLAGELLAR L-RING PROTEIN"/>
    <property type="match status" value="1"/>
</dbReference>
<comment type="caution">
    <text evidence="11">The sequence shown here is derived from an EMBL/GenBank/DDBJ whole genome shotgun (WGS) entry which is preliminary data.</text>
</comment>
<dbReference type="Proteomes" id="UP001416858">
    <property type="component" value="Unassembled WGS sequence"/>
</dbReference>
<organism evidence="11 12">
    <name type="scientific">Novipirellula caenicola</name>
    <dbReference type="NCBI Taxonomy" id="1536901"/>
    <lineage>
        <taxon>Bacteria</taxon>
        <taxon>Pseudomonadati</taxon>
        <taxon>Planctomycetota</taxon>
        <taxon>Planctomycetia</taxon>
        <taxon>Pirellulales</taxon>
        <taxon>Pirellulaceae</taxon>
        <taxon>Novipirellula</taxon>
    </lineage>
</organism>
<feature type="chain" id="PRO_5045944303" evidence="10">
    <location>
        <begin position="37"/>
        <end position="275"/>
    </location>
</feature>
<feature type="signal peptide" evidence="10">
    <location>
        <begin position="1"/>
        <end position="36"/>
    </location>
</feature>
<evidence type="ECO:0000256" key="10">
    <source>
        <dbReference type="SAM" id="SignalP"/>
    </source>
</evidence>
<name>A0ABP9VXM0_9BACT</name>
<keyword evidence="5 10" id="KW-0732">Signal</keyword>
<evidence type="ECO:0000256" key="6">
    <source>
        <dbReference type="ARBA" id="ARBA00023136"/>
    </source>
</evidence>
<gene>
    <name evidence="11" type="primary">flgH</name>
    <name evidence="11" type="ORF">Rcae01_04834</name>
</gene>
<dbReference type="EMBL" id="BAABRO010000013">
    <property type="protein sequence ID" value="GAA5509335.1"/>
    <property type="molecule type" value="Genomic_DNA"/>
</dbReference>
<sequence length="275" mass="30303">MIHTMPFRSLTIRWRDVFACSISLLAVGLLCANADAQESSLLRQPGPPAAAAGPNASLQPLPMPHQNPGYYPGASHPGASQAPYAAAPGAPALLSNVSWTYQPAPRLRTFQKNDIVTIRVDEIASVTATGAAENRKKTLYEAVLSDWIRLTDFRLRPDPQANGDPAVAGESESQFRSQASLKSREAMTFNIAATVVDIRPNGNLVVEARKTIRINDNLWETSLSGICRAQDIAPDNVILSRDLIDLEIRKEDQGHLRDGYKRGWFSRWFDRVQPF</sequence>
<evidence type="ECO:0000256" key="7">
    <source>
        <dbReference type="ARBA" id="ARBA00023143"/>
    </source>
</evidence>
<keyword evidence="11" id="KW-0282">Flagellum</keyword>
<keyword evidence="11" id="KW-0966">Cell projection</keyword>
<feature type="region of interest" description="Disordered" evidence="9">
    <location>
        <begin position="41"/>
        <end position="75"/>
    </location>
</feature>
<evidence type="ECO:0000256" key="5">
    <source>
        <dbReference type="ARBA" id="ARBA00022729"/>
    </source>
</evidence>
<comment type="function">
    <text evidence="1">Assembles around the rod to form the L-ring and probably protects the motor/basal body from shearing forces during rotation.</text>
</comment>
<evidence type="ECO:0000256" key="2">
    <source>
        <dbReference type="ARBA" id="ARBA00004117"/>
    </source>
</evidence>
<dbReference type="Pfam" id="PF02107">
    <property type="entry name" value="FlgH"/>
    <property type="match status" value="1"/>
</dbReference>
<keyword evidence="11" id="KW-0969">Cilium</keyword>
<evidence type="ECO:0000313" key="11">
    <source>
        <dbReference type="EMBL" id="GAA5509335.1"/>
    </source>
</evidence>
<comment type="subcellular location">
    <subcellularLocation>
        <location evidence="2">Bacterial flagellum basal body</location>
    </subcellularLocation>
    <subcellularLocation>
        <location evidence="3">Cell outer membrane</location>
    </subcellularLocation>
</comment>
<dbReference type="InterPro" id="IPR000527">
    <property type="entry name" value="Flag_Lring"/>
</dbReference>
<keyword evidence="6" id="KW-0472">Membrane</keyword>
<keyword evidence="12" id="KW-1185">Reference proteome</keyword>
<evidence type="ECO:0000313" key="12">
    <source>
        <dbReference type="Proteomes" id="UP001416858"/>
    </source>
</evidence>
<evidence type="ECO:0000256" key="3">
    <source>
        <dbReference type="ARBA" id="ARBA00004442"/>
    </source>
</evidence>